<proteinExistence type="predicted"/>
<evidence type="ECO:0000313" key="3">
    <source>
        <dbReference type="WBParaSite" id="BXY_0124400.1"/>
    </source>
</evidence>
<dbReference type="AlphaFoldDB" id="A0A1I7RKL0"/>
<accession>A0A1I7RKL0</accession>
<keyword evidence="1" id="KW-1133">Transmembrane helix</keyword>
<dbReference type="WBParaSite" id="BXY_0124400.1">
    <property type="protein sequence ID" value="BXY_0124400.1"/>
    <property type="gene ID" value="BXY_0124400"/>
</dbReference>
<keyword evidence="1" id="KW-0812">Transmembrane</keyword>
<dbReference type="Proteomes" id="UP000095284">
    <property type="component" value="Unplaced"/>
</dbReference>
<evidence type="ECO:0000256" key="1">
    <source>
        <dbReference type="SAM" id="Phobius"/>
    </source>
</evidence>
<name>A0A1I7RKL0_BURXY</name>
<sequence>MELRYKRKWLTLMNRTSCSCVLKTAVLMLTLLALYSLIAGFSYYGFQIKEYQSQFNVDGPFQNDDKQAQELKTRFLSH</sequence>
<organism evidence="2 3">
    <name type="scientific">Bursaphelenchus xylophilus</name>
    <name type="common">Pinewood nematode worm</name>
    <name type="synonym">Aphelenchoides xylophilus</name>
    <dbReference type="NCBI Taxonomy" id="6326"/>
    <lineage>
        <taxon>Eukaryota</taxon>
        <taxon>Metazoa</taxon>
        <taxon>Ecdysozoa</taxon>
        <taxon>Nematoda</taxon>
        <taxon>Chromadorea</taxon>
        <taxon>Rhabditida</taxon>
        <taxon>Tylenchina</taxon>
        <taxon>Tylenchomorpha</taxon>
        <taxon>Aphelenchoidea</taxon>
        <taxon>Aphelenchoididae</taxon>
        <taxon>Bursaphelenchus</taxon>
    </lineage>
</organism>
<keyword evidence="1" id="KW-0472">Membrane</keyword>
<feature type="transmembrane region" description="Helical" evidence="1">
    <location>
        <begin position="21"/>
        <end position="46"/>
    </location>
</feature>
<reference evidence="3" key="1">
    <citation type="submission" date="2016-11" db="UniProtKB">
        <authorList>
            <consortium name="WormBaseParasite"/>
        </authorList>
    </citation>
    <scope>IDENTIFICATION</scope>
</reference>
<evidence type="ECO:0000313" key="2">
    <source>
        <dbReference type="Proteomes" id="UP000095284"/>
    </source>
</evidence>
<protein>
    <submittedName>
        <fullName evidence="3">Two-component sensor histidine kinase</fullName>
    </submittedName>
</protein>